<name>A0A939G0N3_9BACT</name>
<feature type="transmembrane region" description="Helical" evidence="1">
    <location>
        <begin position="174"/>
        <end position="191"/>
    </location>
</feature>
<dbReference type="Gene3D" id="1.25.40.10">
    <property type="entry name" value="Tetratricopeptide repeat domain"/>
    <property type="match status" value="1"/>
</dbReference>
<dbReference type="EMBL" id="JAFMYU010000001">
    <property type="protein sequence ID" value="MBO0929701.1"/>
    <property type="molecule type" value="Genomic_DNA"/>
</dbReference>
<dbReference type="Proteomes" id="UP000664795">
    <property type="component" value="Unassembled WGS sequence"/>
</dbReference>
<keyword evidence="1" id="KW-1133">Transmembrane helix</keyword>
<reference evidence="3 4" key="1">
    <citation type="submission" date="2021-03" db="EMBL/GenBank/DDBJ databases">
        <title>Fibrella sp. HMF5036 genome sequencing and assembly.</title>
        <authorList>
            <person name="Kang H."/>
            <person name="Kim H."/>
            <person name="Bae S."/>
            <person name="Joh K."/>
        </authorList>
    </citation>
    <scope>NUCLEOTIDE SEQUENCE [LARGE SCALE GENOMIC DNA]</scope>
    <source>
        <strain evidence="3 4">HMF5036</strain>
    </source>
</reference>
<evidence type="ECO:0000259" key="2">
    <source>
        <dbReference type="Pfam" id="PF08239"/>
    </source>
</evidence>
<organism evidence="3 4">
    <name type="scientific">Fibrella aquatilis</name>
    <dbReference type="NCBI Taxonomy" id="2817059"/>
    <lineage>
        <taxon>Bacteria</taxon>
        <taxon>Pseudomonadati</taxon>
        <taxon>Bacteroidota</taxon>
        <taxon>Cytophagia</taxon>
        <taxon>Cytophagales</taxon>
        <taxon>Spirosomataceae</taxon>
        <taxon>Fibrella</taxon>
    </lineage>
</organism>
<sequence length="256" mass="29157">MQALHVKIFLFLGVWGLVNWYSTAPAQTPSQRPLSADVTGPALTLQADSLYRLGQWAGAAERFELALSKEQPASGPMLLKLARAYEQQGDVAKVLYYLQVFSKRNPDEAVLRKMNDIARLNSLSGYETSDLNYFYLFYRQYGVYLTALLLLLGMYVFGVLLFKSLRREETSTRLKSVIMVYLVTVLIFINLPEGYESGITRTDHVYLRTDPSAAAPVVAVLGRGNKVNILSSRDIWWRIFYNNGLYYIRKDAVWLI</sequence>
<gene>
    <name evidence="3" type="ORF">J2I48_01785</name>
</gene>
<dbReference type="InterPro" id="IPR011990">
    <property type="entry name" value="TPR-like_helical_dom_sf"/>
</dbReference>
<protein>
    <submittedName>
        <fullName evidence="3">SH3 domain-containing protein</fullName>
    </submittedName>
</protein>
<evidence type="ECO:0000313" key="4">
    <source>
        <dbReference type="Proteomes" id="UP000664795"/>
    </source>
</evidence>
<feature type="transmembrane region" description="Helical" evidence="1">
    <location>
        <begin position="141"/>
        <end position="162"/>
    </location>
</feature>
<keyword evidence="4" id="KW-1185">Reference proteome</keyword>
<keyword evidence="1" id="KW-0812">Transmembrane</keyword>
<feature type="domain" description="SH3b" evidence="2">
    <location>
        <begin position="204"/>
        <end position="245"/>
    </location>
</feature>
<dbReference type="InterPro" id="IPR003646">
    <property type="entry name" value="SH3-like_bac-type"/>
</dbReference>
<evidence type="ECO:0000256" key="1">
    <source>
        <dbReference type="SAM" id="Phobius"/>
    </source>
</evidence>
<proteinExistence type="predicted"/>
<dbReference type="Pfam" id="PF08239">
    <property type="entry name" value="SH3_3"/>
    <property type="match status" value="1"/>
</dbReference>
<accession>A0A939G0N3</accession>
<keyword evidence="1" id="KW-0472">Membrane</keyword>
<dbReference type="Gene3D" id="2.30.30.40">
    <property type="entry name" value="SH3 Domains"/>
    <property type="match status" value="1"/>
</dbReference>
<evidence type="ECO:0000313" key="3">
    <source>
        <dbReference type="EMBL" id="MBO0929701.1"/>
    </source>
</evidence>
<dbReference type="RefSeq" id="WP_207333653.1">
    <property type="nucleotide sequence ID" value="NZ_JAFMYU010000001.1"/>
</dbReference>
<comment type="caution">
    <text evidence="3">The sequence shown here is derived from an EMBL/GenBank/DDBJ whole genome shotgun (WGS) entry which is preliminary data.</text>
</comment>
<dbReference type="AlphaFoldDB" id="A0A939G0N3"/>
<dbReference type="SUPFAM" id="SSF48452">
    <property type="entry name" value="TPR-like"/>
    <property type="match status" value="1"/>
</dbReference>